<organism evidence="1 2">
    <name type="scientific">Solanum verrucosum</name>
    <dbReference type="NCBI Taxonomy" id="315347"/>
    <lineage>
        <taxon>Eukaryota</taxon>
        <taxon>Viridiplantae</taxon>
        <taxon>Streptophyta</taxon>
        <taxon>Embryophyta</taxon>
        <taxon>Tracheophyta</taxon>
        <taxon>Spermatophyta</taxon>
        <taxon>Magnoliopsida</taxon>
        <taxon>eudicotyledons</taxon>
        <taxon>Gunneridae</taxon>
        <taxon>Pentapetalae</taxon>
        <taxon>asterids</taxon>
        <taxon>lamiids</taxon>
        <taxon>Solanales</taxon>
        <taxon>Solanaceae</taxon>
        <taxon>Solanoideae</taxon>
        <taxon>Solaneae</taxon>
        <taxon>Solanum</taxon>
    </lineage>
</organism>
<evidence type="ECO:0000313" key="2">
    <source>
        <dbReference type="Proteomes" id="UP001234989"/>
    </source>
</evidence>
<sequence>MMTLLFLLMKMTKDLLPSTLLVKIYLVGVVKGFPMLTTFLKETP</sequence>
<proteinExistence type="predicted"/>
<name>A0AAF0UHH5_SOLVR</name>
<evidence type="ECO:0000313" key="1">
    <source>
        <dbReference type="EMBL" id="WMV45954.1"/>
    </source>
</evidence>
<dbReference type="AlphaFoldDB" id="A0AAF0UHH5"/>
<dbReference type="Proteomes" id="UP001234989">
    <property type="component" value="Chromosome 9"/>
</dbReference>
<keyword evidence="2" id="KW-1185">Reference proteome</keyword>
<dbReference type="EMBL" id="CP133620">
    <property type="protein sequence ID" value="WMV45954.1"/>
    <property type="molecule type" value="Genomic_DNA"/>
</dbReference>
<protein>
    <submittedName>
        <fullName evidence="1">Uncharacterized protein</fullName>
    </submittedName>
</protein>
<accession>A0AAF0UHH5</accession>
<gene>
    <name evidence="1" type="ORF">MTR67_039339</name>
</gene>
<reference evidence="1" key="1">
    <citation type="submission" date="2023-08" db="EMBL/GenBank/DDBJ databases">
        <title>A de novo genome assembly of Solanum verrucosum Schlechtendal, a Mexican diploid species geographically isolated from the other diploid A-genome species in potato relatives.</title>
        <authorList>
            <person name="Hosaka K."/>
        </authorList>
    </citation>
    <scope>NUCLEOTIDE SEQUENCE</scope>
    <source>
        <tissue evidence="1">Young leaves</tissue>
    </source>
</reference>